<evidence type="ECO:0000313" key="11">
    <source>
        <dbReference type="EMBL" id="KAK7919083.1"/>
    </source>
</evidence>
<dbReference type="PANTHER" id="PTHR12589">
    <property type="entry name" value="PYRUVOYL TETRAHYDROBIOPTERIN SYNTHASE"/>
    <property type="match status" value="1"/>
</dbReference>
<evidence type="ECO:0000256" key="10">
    <source>
        <dbReference type="ARBA" id="ARBA00025266"/>
    </source>
</evidence>
<comment type="function">
    <text evidence="10">Involved in the biosynthesis of tetrahydrobiopterin, an essential cofactor of aromatic amino acid hydroxylases. Catalyzes the transformation of 7,8-dihydroneopterin triphosphate into 6-pyruvoyl tetrahydropterin.</text>
</comment>
<protein>
    <recommendedName>
        <fullName evidence="5">6-pyruvoyl tetrahydrobiopterin synthase</fullName>
        <ecNumber evidence="4">4.2.3.12</ecNumber>
    </recommendedName>
</protein>
<evidence type="ECO:0000256" key="6">
    <source>
        <dbReference type="ARBA" id="ARBA00022723"/>
    </source>
</evidence>
<dbReference type="GO" id="GO:0003874">
    <property type="term" value="F:6-pyruvoyltetrahydropterin synthase activity"/>
    <property type="evidence" value="ECO:0007669"/>
    <property type="project" value="UniProtKB-EC"/>
</dbReference>
<comment type="pathway">
    <text evidence="2">Cofactor biosynthesis; tetrahydrobiopterin biosynthesis; tetrahydrobiopterin from 7,8-dihydroneopterin triphosphate: step 1/3.</text>
</comment>
<dbReference type="Proteomes" id="UP001460270">
    <property type="component" value="Unassembled WGS sequence"/>
</dbReference>
<dbReference type="Pfam" id="PF01242">
    <property type="entry name" value="PTPS"/>
    <property type="match status" value="1"/>
</dbReference>
<dbReference type="PROSITE" id="PS00987">
    <property type="entry name" value="PTPS_1"/>
    <property type="match status" value="1"/>
</dbReference>
<dbReference type="EC" id="4.2.3.12" evidence="4"/>
<evidence type="ECO:0000256" key="5">
    <source>
        <dbReference type="ARBA" id="ARBA00015587"/>
    </source>
</evidence>
<evidence type="ECO:0000256" key="7">
    <source>
        <dbReference type="ARBA" id="ARBA00022833"/>
    </source>
</evidence>
<dbReference type="EMBL" id="JBBPFD010000007">
    <property type="protein sequence ID" value="KAK7919083.1"/>
    <property type="molecule type" value="Genomic_DNA"/>
</dbReference>
<comment type="similarity">
    <text evidence="3">Belongs to the PTPS family.</text>
</comment>
<dbReference type="GO" id="GO:0005739">
    <property type="term" value="C:mitochondrion"/>
    <property type="evidence" value="ECO:0007669"/>
    <property type="project" value="TreeGrafter"/>
</dbReference>
<reference evidence="12" key="1">
    <citation type="submission" date="2024-04" db="EMBL/GenBank/DDBJ databases">
        <title>Salinicola lusitanus LLJ914,a marine bacterium isolated from the Okinawa Trough.</title>
        <authorList>
            <person name="Li J."/>
        </authorList>
    </citation>
    <scope>NUCLEOTIDE SEQUENCE [LARGE SCALE GENOMIC DNA]</scope>
</reference>
<evidence type="ECO:0000256" key="1">
    <source>
        <dbReference type="ARBA" id="ARBA00001947"/>
    </source>
</evidence>
<dbReference type="AlphaFoldDB" id="A0AAW0PJP1"/>
<dbReference type="PROSITE" id="PS00988">
    <property type="entry name" value="PTPS_2"/>
    <property type="match status" value="1"/>
</dbReference>
<dbReference type="GO" id="GO:0006729">
    <property type="term" value="P:tetrahydrobiopterin biosynthetic process"/>
    <property type="evidence" value="ECO:0007669"/>
    <property type="project" value="UniProtKB-KW"/>
</dbReference>
<keyword evidence="12" id="KW-1185">Reference proteome</keyword>
<evidence type="ECO:0000313" key="12">
    <source>
        <dbReference type="Proteomes" id="UP001460270"/>
    </source>
</evidence>
<organism evidence="11 12">
    <name type="scientific">Mugilogobius chulae</name>
    <name type="common">yellowstripe goby</name>
    <dbReference type="NCBI Taxonomy" id="88201"/>
    <lineage>
        <taxon>Eukaryota</taxon>
        <taxon>Metazoa</taxon>
        <taxon>Chordata</taxon>
        <taxon>Craniata</taxon>
        <taxon>Vertebrata</taxon>
        <taxon>Euteleostomi</taxon>
        <taxon>Actinopterygii</taxon>
        <taxon>Neopterygii</taxon>
        <taxon>Teleostei</taxon>
        <taxon>Neoteleostei</taxon>
        <taxon>Acanthomorphata</taxon>
        <taxon>Gobiaria</taxon>
        <taxon>Gobiiformes</taxon>
        <taxon>Gobioidei</taxon>
        <taxon>Gobiidae</taxon>
        <taxon>Gobionellinae</taxon>
        <taxon>Mugilogobius</taxon>
    </lineage>
</organism>
<evidence type="ECO:0000256" key="9">
    <source>
        <dbReference type="ARBA" id="ARBA00023239"/>
    </source>
</evidence>
<dbReference type="FunFam" id="3.30.479.10:FF:000003">
    <property type="entry name" value="6-pyruvoyl tetrahydrobiopterin synthase"/>
    <property type="match status" value="1"/>
</dbReference>
<dbReference type="GO" id="GO:0046872">
    <property type="term" value="F:metal ion binding"/>
    <property type="evidence" value="ECO:0007669"/>
    <property type="project" value="UniProtKB-KW"/>
</dbReference>
<keyword evidence="6" id="KW-0479">Metal-binding</keyword>
<evidence type="ECO:0000256" key="8">
    <source>
        <dbReference type="ARBA" id="ARBA00023007"/>
    </source>
</evidence>
<comment type="caution">
    <text evidence="11">The sequence shown here is derived from an EMBL/GenBank/DDBJ whole genome shotgun (WGS) entry which is preliminary data.</text>
</comment>
<keyword evidence="7" id="KW-0862">Zinc</keyword>
<dbReference type="InterPro" id="IPR007115">
    <property type="entry name" value="6-PTP_synth/QueD"/>
</dbReference>
<name>A0AAW0PJP1_9GOBI</name>
<evidence type="ECO:0000256" key="2">
    <source>
        <dbReference type="ARBA" id="ARBA00005126"/>
    </source>
</evidence>
<keyword evidence="8" id="KW-0783">Tetrahydrobiopterin biosynthesis</keyword>
<dbReference type="Gene3D" id="3.30.479.10">
    <property type="entry name" value="6-pyruvoyl tetrahydropterin synthase/QueD"/>
    <property type="match status" value="1"/>
</dbReference>
<proteinExistence type="inferred from homology"/>
<comment type="cofactor">
    <cofactor evidence="1">
        <name>Zn(2+)</name>
        <dbReference type="ChEBI" id="CHEBI:29105"/>
    </cofactor>
</comment>
<dbReference type="SUPFAM" id="SSF55620">
    <property type="entry name" value="Tetrahydrobiopterin biosynthesis enzymes-like"/>
    <property type="match status" value="1"/>
</dbReference>
<evidence type="ECO:0000256" key="3">
    <source>
        <dbReference type="ARBA" id="ARBA00009164"/>
    </source>
</evidence>
<evidence type="ECO:0000256" key="4">
    <source>
        <dbReference type="ARBA" id="ARBA00013100"/>
    </source>
</evidence>
<dbReference type="InterPro" id="IPR022469">
    <property type="entry name" value="PTPS_His_AS"/>
</dbReference>
<accession>A0AAW0PJP1</accession>
<dbReference type="PANTHER" id="PTHR12589:SF7">
    <property type="entry name" value="6-PYRUVOYL TETRAHYDROBIOPTERIN SYNTHASE"/>
    <property type="match status" value="1"/>
</dbReference>
<sequence>MYPVGLSLEKAFDPDLSDEENKKVYGKCNNPNGHGHNYKVEVTVRGKIDAVTGMVMNLTDLKRCIEDVIMTPLDHKNLDKDVPYFAKVVRKRLQLYFLSMRLLLLESYDGEPGSDIWDHMVPQLPEGLLYEIKIHETDKNIVILQRREGGGGNDSSDLQRREGAGQRTVVIYRGERGETMNSSDLQRREGADITVVIYRGERGRDKEQ</sequence>
<dbReference type="InterPro" id="IPR038418">
    <property type="entry name" value="6-PTP_synth/QueD_sf"/>
</dbReference>
<dbReference type="InterPro" id="IPR022470">
    <property type="entry name" value="PTPS_Cys_AS"/>
</dbReference>
<keyword evidence="9" id="KW-0456">Lyase</keyword>
<gene>
    <name evidence="11" type="ORF">WMY93_010367</name>
</gene>